<dbReference type="CDD" id="cd17371">
    <property type="entry name" value="MFS_MucK"/>
    <property type="match status" value="1"/>
</dbReference>
<evidence type="ECO:0000259" key="6">
    <source>
        <dbReference type="PROSITE" id="PS50850"/>
    </source>
</evidence>
<dbReference type="RefSeq" id="WP_146690284.1">
    <property type="nucleotide sequence ID" value="NZ_LT629750.1"/>
</dbReference>
<keyword evidence="8" id="KW-1185">Reference proteome</keyword>
<sequence length="430" mass="46670">MFQWMRELTAGERRTMAGCFGGWTLDALDVQIYSFVIPTLLATWHISRGEAGMLGTVTLVVSSFGGWFAGALSDRYGRVRVLQITVLWYAVFTFLCGFAQNFEQLFVLRALQGLGFGAEWSAGAVLMGEMIRDKYRGRAVGFVQSGWAVGWGAAALLYTLMYAVLPEVIAWRVMFWIGLTPALLVFWIRRSISEPEVFNARRNSDANGIMQAFAVLRRPYLATTLKVALMVTGAQGGSYALSVWLPTYLKTERGLSSLNTGSYLLIHIFGAFIGFIVGAYLADLIGRKRTFIVSAVGSVLCLIIYLAAPISDGLMLVLGAPLGFILYMMFSAMGPFMTELYPTEVRGAGQGFCYNSGRAVGALFPALVGFLSEKLGLGGAILLFAVLAYGLMLLALTMLPETKGRSVGAIVPGDLTPLRPAPVGIQDRLA</sequence>
<evidence type="ECO:0000256" key="1">
    <source>
        <dbReference type="ARBA" id="ARBA00004141"/>
    </source>
</evidence>
<keyword evidence="2 5" id="KW-0812">Transmembrane</keyword>
<feature type="transmembrane region" description="Helical" evidence="5">
    <location>
        <begin position="377"/>
        <end position="396"/>
    </location>
</feature>
<feature type="transmembrane region" description="Helical" evidence="5">
    <location>
        <begin position="106"/>
        <end position="127"/>
    </location>
</feature>
<dbReference type="SUPFAM" id="SSF103473">
    <property type="entry name" value="MFS general substrate transporter"/>
    <property type="match status" value="1"/>
</dbReference>
<feature type="transmembrane region" description="Helical" evidence="5">
    <location>
        <begin position="169"/>
        <end position="188"/>
    </location>
</feature>
<gene>
    <name evidence="7" type="ORF">SAMN05444158_6612</name>
</gene>
<feature type="transmembrane region" description="Helical" evidence="5">
    <location>
        <begin position="314"/>
        <end position="332"/>
    </location>
</feature>
<organism evidence="7 8">
    <name type="scientific">Bradyrhizobium canariense</name>
    <dbReference type="NCBI Taxonomy" id="255045"/>
    <lineage>
        <taxon>Bacteria</taxon>
        <taxon>Pseudomonadati</taxon>
        <taxon>Pseudomonadota</taxon>
        <taxon>Alphaproteobacteria</taxon>
        <taxon>Hyphomicrobiales</taxon>
        <taxon>Nitrobacteraceae</taxon>
        <taxon>Bradyrhizobium</taxon>
    </lineage>
</organism>
<dbReference type="InterPro" id="IPR036259">
    <property type="entry name" value="MFS_trans_sf"/>
</dbReference>
<dbReference type="AlphaFoldDB" id="A0A1H2AYF0"/>
<dbReference type="InterPro" id="IPR020846">
    <property type="entry name" value="MFS_dom"/>
</dbReference>
<dbReference type="EMBL" id="LT629750">
    <property type="protein sequence ID" value="SDT51045.1"/>
    <property type="molecule type" value="Genomic_DNA"/>
</dbReference>
<feature type="transmembrane region" description="Helical" evidence="5">
    <location>
        <begin position="139"/>
        <end position="163"/>
    </location>
</feature>
<dbReference type="FunFam" id="1.20.1250.20:FF:000346">
    <property type="entry name" value="Transporter, major facilitator family"/>
    <property type="match status" value="1"/>
</dbReference>
<dbReference type="PROSITE" id="PS50850">
    <property type="entry name" value="MFS"/>
    <property type="match status" value="1"/>
</dbReference>
<protein>
    <submittedName>
        <fullName evidence="7">Predicted arabinose efflux permease, MFS family</fullName>
    </submittedName>
</protein>
<keyword evidence="4 5" id="KW-0472">Membrane</keyword>
<feature type="transmembrane region" description="Helical" evidence="5">
    <location>
        <begin position="289"/>
        <end position="308"/>
    </location>
</feature>
<dbReference type="Gene3D" id="1.20.1250.20">
    <property type="entry name" value="MFS general substrate transporter like domains"/>
    <property type="match status" value="2"/>
</dbReference>
<dbReference type="PROSITE" id="PS00217">
    <property type="entry name" value="SUGAR_TRANSPORT_2"/>
    <property type="match status" value="1"/>
</dbReference>
<feature type="transmembrane region" description="Helical" evidence="5">
    <location>
        <begin position="81"/>
        <end position="100"/>
    </location>
</feature>
<evidence type="ECO:0000256" key="4">
    <source>
        <dbReference type="ARBA" id="ARBA00023136"/>
    </source>
</evidence>
<evidence type="ECO:0000313" key="8">
    <source>
        <dbReference type="Proteomes" id="UP000243904"/>
    </source>
</evidence>
<comment type="subcellular location">
    <subcellularLocation>
        <location evidence="1">Membrane</location>
        <topology evidence="1">Multi-pass membrane protein</topology>
    </subcellularLocation>
</comment>
<dbReference type="InterPro" id="IPR011701">
    <property type="entry name" value="MFS"/>
</dbReference>
<dbReference type="PANTHER" id="PTHR23508:SF10">
    <property type="entry name" value="CARBOXYLIC ACID TRANSPORTER PROTEIN HOMOLOG"/>
    <property type="match status" value="1"/>
</dbReference>
<dbReference type="InterPro" id="IPR005829">
    <property type="entry name" value="Sugar_transporter_CS"/>
</dbReference>
<evidence type="ECO:0000256" key="5">
    <source>
        <dbReference type="SAM" id="Phobius"/>
    </source>
</evidence>
<dbReference type="Proteomes" id="UP000243904">
    <property type="component" value="Chromosome I"/>
</dbReference>
<dbReference type="PANTHER" id="PTHR23508">
    <property type="entry name" value="CARBOXYLIC ACID TRANSPORTER PROTEIN HOMOLOG"/>
    <property type="match status" value="1"/>
</dbReference>
<proteinExistence type="predicted"/>
<feature type="transmembrane region" description="Helical" evidence="5">
    <location>
        <begin position="227"/>
        <end position="249"/>
    </location>
</feature>
<feature type="transmembrane region" description="Helical" evidence="5">
    <location>
        <begin position="20"/>
        <end position="45"/>
    </location>
</feature>
<feature type="transmembrane region" description="Helical" evidence="5">
    <location>
        <begin position="51"/>
        <end position="69"/>
    </location>
</feature>
<dbReference type="GO" id="GO:0005886">
    <property type="term" value="C:plasma membrane"/>
    <property type="evidence" value="ECO:0007669"/>
    <property type="project" value="TreeGrafter"/>
</dbReference>
<evidence type="ECO:0000313" key="7">
    <source>
        <dbReference type="EMBL" id="SDT51045.1"/>
    </source>
</evidence>
<dbReference type="GO" id="GO:0046943">
    <property type="term" value="F:carboxylic acid transmembrane transporter activity"/>
    <property type="evidence" value="ECO:0007669"/>
    <property type="project" value="TreeGrafter"/>
</dbReference>
<name>A0A1H2AYF0_9BRAD</name>
<feature type="domain" description="Major facilitator superfamily (MFS) profile" evidence="6">
    <location>
        <begin position="15"/>
        <end position="403"/>
    </location>
</feature>
<accession>A0A1H2AYF0</accession>
<evidence type="ECO:0000256" key="2">
    <source>
        <dbReference type="ARBA" id="ARBA00022692"/>
    </source>
</evidence>
<feature type="transmembrane region" description="Helical" evidence="5">
    <location>
        <begin position="352"/>
        <end position="371"/>
    </location>
</feature>
<reference evidence="8" key="1">
    <citation type="submission" date="2016-10" db="EMBL/GenBank/DDBJ databases">
        <authorList>
            <person name="Varghese N."/>
            <person name="Submissions S."/>
        </authorList>
    </citation>
    <scope>NUCLEOTIDE SEQUENCE [LARGE SCALE GENOMIC DNA]</scope>
    <source>
        <strain evidence="8">GAS369</strain>
    </source>
</reference>
<keyword evidence="3 5" id="KW-1133">Transmembrane helix</keyword>
<evidence type="ECO:0000256" key="3">
    <source>
        <dbReference type="ARBA" id="ARBA00022989"/>
    </source>
</evidence>
<feature type="transmembrane region" description="Helical" evidence="5">
    <location>
        <begin position="261"/>
        <end position="282"/>
    </location>
</feature>
<dbReference type="Pfam" id="PF07690">
    <property type="entry name" value="MFS_1"/>
    <property type="match status" value="1"/>
</dbReference>
<dbReference type="PROSITE" id="PS00216">
    <property type="entry name" value="SUGAR_TRANSPORT_1"/>
    <property type="match status" value="1"/>
</dbReference>